<dbReference type="InterPro" id="IPR025638">
    <property type="entry name" value="DUF4336"/>
</dbReference>
<dbReference type="PANTHER" id="PTHR33835:SF1">
    <property type="entry name" value="METALLO-BETA-LACTAMASE DOMAIN-CONTAINING PROTEIN"/>
    <property type="match status" value="1"/>
</dbReference>
<evidence type="ECO:0000313" key="2">
    <source>
        <dbReference type="Proteomes" id="UP001165652"/>
    </source>
</evidence>
<dbReference type="Pfam" id="PF14234">
    <property type="entry name" value="DUF4336"/>
    <property type="match status" value="1"/>
</dbReference>
<dbReference type="InterPro" id="IPR036866">
    <property type="entry name" value="RibonucZ/Hydroxyglut_hydro"/>
</dbReference>
<accession>A0ABT5JAX4</accession>
<dbReference type="SUPFAM" id="SSF56281">
    <property type="entry name" value="Metallo-hydrolase/oxidoreductase"/>
    <property type="match status" value="1"/>
</dbReference>
<organism evidence="1 2">
    <name type="scientific">Rhodoplanes tepidamans</name>
    <name type="common">Rhodoplanes cryptolactis</name>
    <dbReference type="NCBI Taxonomy" id="200616"/>
    <lineage>
        <taxon>Bacteria</taxon>
        <taxon>Pseudomonadati</taxon>
        <taxon>Pseudomonadota</taxon>
        <taxon>Alphaproteobacteria</taxon>
        <taxon>Hyphomicrobiales</taxon>
        <taxon>Nitrobacteraceae</taxon>
        <taxon>Rhodoplanes</taxon>
    </lineage>
</organism>
<evidence type="ECO:0000313" key="1">
    <source>
        <dbReference type="EMBL" id="MDC7786805.1"/>
    </source>
</evidence>
<dbReference type="RefSeq" id="WP_272777651.1">
    <property type="nucleotide sequence ID" value="NZ_JAQQLI010000020.1"/>
</dbReference>
<comment type="caution">
    <text evidence="1">The sequence shown here is derived from an EMBL/GenBank/DDBJ whole genome shotgun (WGS) entry which is preliminary data.</text>
</comment>
<reference evidence="1" key="1">
    <citation type="journal article" date="2023" name="Microbiol Resour">
        <title>Genome Sequences of Rhodoplanes serenus and Two Thermotolerant Strains, Rhodoplanes tepidamans and 'Rhodoplanes cryptolactis,' Further Refine the Genus.</title>
        <authorList>
            <person name="Rayyan A.A."/>
            <person name="Kyndt J.A."/>
        </authorList>
    </citation>
    <scope>NUCLEOTIDE SEQUENCE</scope>
    <source>
        <strain evidence="1">DSM 9987</strain>
    </source>
</reference>
<name>A0ABT5JAX4_RHOTP</name>
<sequence>MSDEPHRAVYPPLDTLKPVADDVWIVDSGPLHAMGLALPVRMTVVRLRGGEVWLHSPTRHDPGLQRAIEAIGPIRHLVAPNVAHWSFLKDWRTACPDATTWAAPGLRARTPVKTSGVRLDHDLGPAAPAAWAGEIEQRVVPGGFGVTEVAFLHVPSRTLVLTDLIENLEPEKIGPIARPLLRLAGATAPDGRAPAHLRFAINRRRPAAQAAAREIAAWEPARVIFAHGRWFDRDGAARLRRSFRWLLD</sequence>
<dbReference type="PANTHER" id="PTHR33835">
    <property type="entry name" value="YALI0C07656P"/>
    <property type="match status" value="1"/>
</dbReference>
<proteinExistence type="predicted"/>
<protein>
    <submittedName>
        <fullName evidence="1">DUF4336 domain-containing protein</fullName>
    </submittedName>
</protein>
<keyword evidence="2" id="KW-1185">Reference proteome</keyword>
<dbReference type="Proteomes" id="UP001165652">
    <property type="component" value="Unassembled WGS sequence"/>
</dbReference>
<dbReference type="EMBL" id="JAQQLI010000020">
    <property type="protein sequence ID" value="MDC7786805.1"/>
    <property type="molecule type" value="Genomic_DNA"/>
</dbReference>
<gene>
    <name evidence="1" type="ORF">PQJ73_14015</name>
</gene>
<reference evidence="1" key="2">
    <citation type="submission" date="2023-02" db="EMBL/GenBank/DDBJ databases">
        <authorList>
            <person name="Rayyan A."/>
            <person name="Meyer T."/>
            <person name="Kyndt J.A."/>
        </authorList>
    </citation>
    <scope>NUCLEOTIDE SEQUENCE</scope>
    <source>
        <strain evidence="1">DSM 9987</strain>
    </source>
</reference>